<keyword evidence="3" id="KW-1185">Reference proteome</keyword>
<proteinExistence type="predicted"/>
<reference evidence="1" key="1">
    <citation type="submission" date="2021-05" db="EMBL/GenBank/DDBJ databases">
        <authorList>
            <person name="Tigano A."/>
        </authorList>
    </citation>
    <scope>NUCLEOTIDE SEQUENCE</scope>
</reference>
<dbReference type="InterPro" id="IPR037138">
    <property type="entry name" value="His_deacetylse_dom_sf"/>
</dbReference>
<dbReference type="EMBL" id="CAJRST010017113">
    <property type="protein sequence ID" value="CAG5943379.1"/>
    <property type="molecule type" value="Genomic_DNA"/>
</dbReference>
<dbReference type="Gene3D" id="3.40.800.20">
    <property type="entry name" value="Histone deacetylase domain"/>
    <property type="match status" value="1"/>
</dbReference>
<sequence length="77" mass="8685">MAIKILITQFDCVSEEQFITDEVIVEAREATEEDLLVVHSKRYLNKLKVTLVLLSVFAGKLAVDRGWAINVGKYICS</sequence>
<accession>A0A8S4BGV3</accession>
<dbReference type="EMBL" id="CAJRST010017002">
    <property type="protein sequence ID" value="CAG5943149.1"/>
    <property type="molecule type" value="Genomic_DNA"/>
</dbReference>
<evidence type="ECO:0000313" key="1">
    <source>
        <dbReference type="EMBL" id="CAG5943149.1"/>
    </source>
</evidence>
<organism evidence="1 3">
    <name type="scientific">Menidia menidia</name>
    <name type="common">Atlantic silverside</name>
    <dbReference type="NCBI Taxonomy" id="238744"/>
    <lineage>
        <taxon>Eukaryota</taxon>
        <taxon>Metazoa</taxon>
        <taxon>Chordata</taxon>
        <taxon>Craniata</taxon>
        <taxon>Vertebrata</taxon>
        <taxon>Euteleostomi</taxon>
        <taxon>Actinopterygii</taxon>
        <taxon>Neopterygii</taxon>
        <taxon>Teleostei</taxon>
        <taxon>Neoteleostei</taxon>
        <taxon>Acanthomorphata</taxon>
        <taxon>Ovalentaria</taxon>
        <taxon>Atherinomorphae</taxon>
        <taxon>Atheriniformes</taxon>
        <taxon>Atherinopsidae</taxon>
        <taxon>Menidiinae</taxon>
        <taxon>Menidia</taxon>
    </lineage>
</organism>
<dbReference type="OrthoDB" id="437693at2759"/>
<evidence type="ECO:0000313" key="3">
    <source>
        <dbReference type="Proteomes" id="UP000677803"/>
    </source>
</evidence>
<name>A0A8S4BGV3_9TELE</name>
<dbReference type="InterPro" id="IPR023696">
    <property type="entry name" value="Ureohydrolase_dom_sf"/>
</dbReference>
<protein>
    <submittedName>
        <fullName evidence="1">(Atlantic silverside) hypothetical protein</fullName>
    </submittedName>
</protein>
<dbReference type="SUPFAM" id="SSF52768">
    <property type="entry name" value="Arginase/deacetylase"/>
    <property type="match status" value="1"/>
</dbReference>
<dbReference type="AlphaFoldDB" id="A0A8S4BGV3"/>
<dbReference type="Proteomes" id="UP000677803">
    <property type="component" value="Unassembled WGS sequence"/>
</dbReference>
<comment type="caution">
    <text evidence="1">The sequence shown here is derived from an EMBL/GenBank/DDBJ whole genome shotgun (WGS) entry which is preliminary data.</text>
</comment>
<evidence type="ECO:0000313" key="2">
    <source>
        <dbReference type="EMBL" id="CAG5943379.1"/>
    </source>
</evidence>
<gene>
    <name evidence="1" type="ORF">MMEN_LOCUS14014</name>
    <name evidence="2" type="ORF">MMEN_LOCUS14017</name>
</gene>